<dbReference type="PANTHER" id="PTHR42834:SF1">
    <property type="entry name" value="ENDONUCLEASE_EXONUCLEASE_PHOSPHATASE FAMILY PROTEIN (AFU_ORTHOLOGUE AFUA_3G09210)"/>
    <property type="match status" value="1"/>
</dbReference>
<dbReference type="FunFam" id="3.60.10.10:FF:000072">
    <property type="entry name" value="Extracellular nuclease"/>
    <property type="match status" value="1"/>
</dbReference>
<dbReference type="KEGG" id="mre:K649_00965"/>
<evidence type="ECO:0000313" key="2">
    <source>
        <dbReference type="EMBL" id="AGK03503.1"/>
    </source>
</evidence>
<dbReference type="PATRIC" id="fig|504728.9.peg.202"/>
<dbReference type="AlphaFoldDB" id="M9XA71"/>
<dbReference type="GO" id="GO:0004519">
    <property type="term" value="F:endonuclease activity"/>
    <property type="evidence" value="ECO:0007669"/>
    <property type="project" value="UniProtKB-KW"/>
</dbReference>
<name>M9XA71_MEIRD</name>
<keyword evidence="2" id="KW-0255">Endonuclease</keyword>
<dbReference type="InterPro" id="IPR036691">
    <property type="entry name" value="Endo/exonu/phosph_ase_sf"/>
</dbReference>
<dbReference type="NCBIfam" id="NF033681">
    <property type="entry name" value="ExeM_NucH_DNase"/>
    <property type="match status" value="1"/>
</dbReference>
<dbReference type="GO" id="GO:0004527">
    <property type="term" value="F:exonuclease activity"/>
    <property type="evidence" value="ECO:0007669"/>
    <property type="project" value="UniProtKB-KW"/>
</dbReference>
<dbReference type="CDD" id="cd10283">
    <property type="entry name" value="MnuA_DNase1-like"/>
    <property type="match status" value="1"/>
</dbReference>
<organism evidence="2 3">
    <name type="scientific">Meiothermus ruber (strain ATCC 35948 / DSM 1279 / VKM B-1258 / 21)</name>
    <name type="common">Thermus ruber</name>
    <dbReference type="NCBI Taxonomy" id="504728"/>
    <lineage>
        <taxon>Bacteria</taxon>
        <taxon>Thermotogati</taxon>
        <taxon>Deinococcota</taxon>
        <taxon>Deinococci</taxon>
        <taxon>Thermales</taxon>
        <taxon>Thermaceae</taxon>
        <taxon>Meiothermus</taxon>
    </lineage>
</organism>
<gene>
    <name evidence="2" type="ORF">K649_00965</name>
</gene>
<dbReference type="EMBL" id="CP005385">
    <property type="protein sequence ID" value="AGK03503.1"/>
    <property type="molecule type" value="Genomic_DNA"/>
</dbReference>
<dbReference type="RefSeq" id="WP_015586281.1">
    <property type="nucleotide sequence ID" value="NC_013946.1"/>
</dbReference>
<evidence type="ECO:0000259" key="1">
    <source>
        <dbReference type="Pfam" id="PF03372"/>
    </source>
</evidence>
<dbReference type="InterPro" id="IPR047971">
    <property type="entry name" value="ExeM-like"/>
</dbReference>
<proteinExistence type="predicted"/>
<protein>
    <submittedName>
        <fullName evidence="2">Endonuclease/exonuclease/phosphatase</fullName>
    </submittedName>
</protein>
<dbReference type="Proteomes" id="UP000013026">
    <property type="component" value="Chromosome"/>
</dbReference>
<dbReference type="CDD" id="cd04486">
    <property type="entry name" value="YhcR_OBF_like"/>
    <property type="match status" value="1"/>
</dbReference>
<dbReference type="Gene3D" id="3.60.10.10">
    <property type="entry name" value="Endonuclease/exonuclease/phosphatase"/>
    <property type="match status" value="1"/>
</dbReference>
<keyword evidence="2" id="KW-0269">Exonuclease</keyword>
<feature type="domain" description="Endonuclease/exonuclease/phosphatase" evidence="1">
    <location>
        <begin position="290"/>
        <end position="575"/>
    </location>
</feature>
<dbReference type="Pfam" id="PF03372">
    <property type="entry name" value="Exo_endo_phos"/>
    <property type="match status" value="1"/>
</dbReference>
<dbReference type="SUPFAM" id="SSF56219">
    <property type="entry name" value="DNase I-like"/>
    <property type="match status" value="1"/>
</dbReference>
<dbReference type="PANTHER" id="PTHR42834">
    <property type="entry name" value="ENDONUCLEASE/EXONUCLEASE/PHOSPHATASE FAMILY PROTEIN (AFU_ORTHOLOGUE AFUA_3G09210)"/>
    <property type="match status" value="1"/>
</dbReference>
<accession>M9XA71</accession>
<sequence>MSAAITGDVATKGVVVGDYEGPTPALRGFYIHDPSGDGDVNTSDGIFVFNANNDSVRLGEVVRVVGTAGEFQDQTQISAASITRCGTGTVTPTDVTLPFASATEAERYEGMLVRLPQTLYVTEHFQLGRFGQVVLSSGGRLKQPTHATTPGAAANALQARNNLNRIILDDALQNQNPDPILFGRNGQPLSASNTLRGGDTATGIVGVMTYTWAGNAASGNAYRVRPMGALNGYVNFVAANPRPATPPAVGGTLRVVGFNLLNFFNTFDGLPDTVDNCTYGLGGAPADCRGADTPAEFDRQWPKTVAAILAMNPDVLGLNELENDGYGPDSAIAFLVNKLNEATAPGTYAFIDADAATGQVNALGTDAIKVGLIYKPARVTPVGQTAVLNTPAFVNGGDSAPRNRASLAQAFRQNDNGAIFIVNVNHLKSKGSPCDLPDQGDGQGNCNAVRTRAVQQLVAWLATHPTGIADPDILLIGDYNSYAQEDPIATLKKAGFINLLEARLGPDAYSYVFDGQWGYLDYALASASLNAQVSGVAEYHINADEPNVLDYNTNFKTPNLQVLLYAPDQYRTSDHDPVVVGLNLRGEPQPPARP</sequence>
<dbReference type="eggNOG" id="COG2374">
    <property type="taxonomic scope" value="Bacteria"/>
</dbReference>
<keyword evidence="2" id="KW-0378">Hydrolase</keyword>
<dbReference type="InterPro" id="IPR005135">
    <property type="entry name" value="Endo/exonuclease/phosphatase"/>
</dbReference>
<dbReference type="STRING" id="504728.K649_00965"/>
<evidence type="ECO:0000313" key="3">
    <source>
        <dbReference type="Proteomes" id="UP000013026"/>
    </source>
</evidence>
<keyword evidence="2" id="KW-0540">Nuclease</keyword>
<reference evidence="2 3" key="1">
    <citation type="submission" date="2013-04" db="EMBL/GenBank/DDBJ databases">
        <authorList>
            <person name="Chin J."/>
            <person name="Alexander D.H."/>
            <person name="Marks P."/>
            <person name="Korlach J."/>
            <person name="Clum A."/>
            <person name="Copeland A."/>
        </authorList>
    </citation>
    <scope>NUCLEOTIDE SEQUENCE [LARGE SCALE GENOMIC DNA]</scope>
    <source>
        <strain evidence="3">ATCC 35948 / DSM 1279 / VKM B-1258 / 21</strain>
    </source>
</reference>